<accession>A0A7J7K1J9</accession>
<evidence type="ECO:0000313" key="3">
    <source>
        <dbReference type="Proteomes" id="UP000593567"/>
    </source>
</evidence>
<evidence type="ECO:0000259" key="1">
    <source>
        <dbReference type="PROSITE" id="PS50181"/>
    </source>
</evidence>
<dbReference type="SUPFAM" id="SSF81383">
    <property type="entry name" value="F-box domain"/>
    <property type="match status" value="1"/>
</dbReference>
<proteinExistence type="predicted"/>
<dbReference type="Gene3D" id="3.80.10.10">
    <property type="entry name" value="Ribonuclease Inhibitor"/>
    <property type="match status" value="1"/>
</dbReference>
<dbReference type="InterPro" id="IPR001810">
    <property type="entry name" value="F-box_dom"/>
</dbReference>
<dbReference type="Pfam" id="PF12937">
    <property type="entry name" value="F-box-like"/>
    <property type="match status" value="1"/>
</dbReference>
<dbReference type="GO" id="GO:0031398">
    <property type="term" value="P:positive regulation of protein ubiquitination"/>
    <property type="evidence" value="ECO:0007669"/>
    <property type="project" value="TreeGrafter"/>
</dbReference>
<dbReference type="PROSITE" id="PS50181">
    <property type="entry name" value="FBOX"/>
    <property type="match status" value="1"/>
</dbReference>
<keyword evidence="3" id="KW-1185">Reference proteome</keyword>
<dbReference type="SUPFAM" id="SSF52047">
    <property type="entry name" value="RNI-like"/>
    <property type="match status" value="1"/>
</dbReference>
<evidence type="ECO:0000313" key="2">
    <source>
        <dbReference type="EMBL" id="KAF6031466.1"/>
    </source>
</evidence>
<dbReference type="PANTHER" id="PTHR20933">
    <property type="entry name" value="F-BOX ONLY PROTEIN 33"/>
    <property type="match status" value="1"/>
</dbReference>
<dbReference type="AlphaFoldDB" id="A0A7J7K1J9"/>
<dbReference type="OrthoDB" id="3219396at2759"/>
<dbReference type="PANTHER" id="PTHR20933:SF4">
    <property type="entry name" value="F-BOX INVOLVED IN POLYQ PATHOGENESIS, ISOFORM A"/>
    <property type="match status" value="1"/>
</dbReference>
<protein>
    <recommendedName>
        <fullName evidence="1">F-box domain-containing protein</fullName>
    </recommendedName>
</protein>
<name>A0A7J7K1J9_BUGNE</name>
<gene>
    <name evidence="2" type="ORF">EB796_010239</name>
</gene>
<dbReference type="EMBL" id="VXIV02001602">
    <property type="protein sequence ID" value="KAF6031466.1"/>
    <property type="molecule type" value="Genomic_DNA"/>
</dbReference>
<dbReference type="Proteomes" id="UP000593567">
    <property type="component" value="Unassembled WGS sequence"/>
</dbReference>
<feature type="domain" description="F-box" evidence="1">
    <location>
        <begin position="56"/>
        <end position="103"/>
    </location>
</feature>
<comment type="caution">
    <text evidence="2">The sequence shown here is derived from an EMBL/GenBank/DDBJ whole genome shotgun (WGS) entry which is preliminary data.</text>
</comment>
<reference evidence="2" key="1">
    <citation type="submission" date="2020-06" db="EMBL/GenBank/DDBJ databases">
        <title>Draft genome of Bugula neritina, a colonial animal packing powerful symbionts and potential medicines.</title>
        <authorList>
            <person name="Rayko M."/>
        </authorList>
    </citation>
    <scope>NUCLEOTIDE SEQUENCE [LARGE SCALE GENOMIC DNA]</scope>
    <source>
        <strain evidence="2">Kwan_BN1</strain>
    </source>
</reference>
<dbReference type="InterPro" id="IPR036047">
    <property type="entry name" value="F-box-like_dom_sf"/>
</dbReference>
<dbReference type="InterPro" id="IPR032675">
    <property type="entry name" value="LRR_dom_sf"/>
</dbReference>
<sequence>MLLAQLRSYDIYHKVAAEPECTTLCVDVECRCRGCRMSEEEHGRIGEDSALTEHVGLHINDLPEKSLLSVLAYVPHRELAKTVALVCRKWRLLSYNGQLWRDMTFRAEYTDYSVQAQAIMALISVRLANQLRSIDLPCEFITVPVVHELANKCPGVKRMTLDFSKATQLYDFTDLNSFPSNLYSLCICLSEVVFLEGFMRRVYSFLSSLKVLHLIGTFDLSSESEEKFEVINIGKIRSYTPNLRIVNFYGVTFVEDSHLEMLAASCIHLEVLAVNYCLQVTGSSLKHLTSRCKKLQTLLLRHTGRECCHTYY</sequence>
<organism evidence="2 3">
    <name type="scientific">Bugula neritina</name>
    <name type="common">Brown bryozoan</name>
    <name type="synonym">Sertularia neritina</name>
    <dbReference type="NCBI Taxonomy" id="10212"/>
    <lineage>
        <taxon>Eukaryota</taxon>
        <taxon>Metazoa</taxon>
        <taxon>Spiralia</taxon>
        <taxon>Lophotrochozoa</taxon>
        <taxon>Bryozoa</taxon>
        <taxon>Gymnolaemata</taxon>
        <taxon>Cheilostomatida</taxon>
        <taxon>Flustrina</taxon>
        <taxon>Buguloidea</taxon>
        <taxon>Bugulidae</taxon>
        <taxon>Bugula</taxon>
    </lineage>
</organism>